<organism evidence="8 9">
    <name type="scientific">Halotalea alkalilenta</name>
    <dbReference type="NCBI Taxonomy" id="376489"/>
    <lineage>
        <taxon>Bacteria</taxon>
        <taxon>Pseudomonadati</taxon>
        <taxon>Pseudomonadota</taxon>
        <taxon>Gammaproteobacteria</taxon>
        <taxon>Oceanospirillales</taxon>
        <taxon>Halomonadaceae</taxon>
        <taxon>Halotalea</taxon>
    </lineage>
</organism>
<accession>A0A172YA21</accession>
<dbReference type="GO" id="GO:0043165">
    <property type="term" value="P:Gram-negative-bacterium-type cell outer membrane assembly"/>
    <property type="evidence" value="ECO:0007669"/>
    <property type="project" value="UniProtKB-UniRule"/>
</dbReference>
<name>A0A172YA21_9GAMM</name>
<dbReference type="PANTHER" id="PTHR37482">
    <property type="entry name" value="OUTER MEMBRANE PROTEIN ASSEMBLY FACTOR BAME"/>
    <property type="match status" value="1"/>
</dbReference>
<evidence type="ECO:0000256" key="2">
    <source>
        <dbReference type="ARBA" id="ARBA00023136"/>
    </source>
</evidence>
<keyword evidence="6" id="KW-0812">Transmembrane</keyword>
<evidence type="ECO:0000256" key="5">
    <source>
        <dbReference type="SAM" id="MobiDB-lite"/>
    </source>
</evidence>
<sequence length="143" mass="15725">MQNSIRIVTLCCVISLIGGCGFFSVYKRDQPQGNLITPEMVQQVQQGMTREQVTYIMGAPLMDNPFDANQWDYVYQLHTADGQVYDKRVSLYFQDDQVSYIDTSGDIGTAPPAREQAPPASEATTTPLQPVTPIQSSTPSAGD</sequence>
<dbReference type="PANTHER" id="PTHR37482:SF1">
    <property type="entry name" value="OUTER MEMBRANE PROTEIN ASSEMBLY FACTOR BAME"/>
    <property type="match status" value="1"/>
</dbReference>
<dbReference type="Proteomes" id="UP000077875">
    <property type="component" value="Chromosome"/>
</dbReference>
<dbReference type="InterPro" id="IPR007450">
    <property type="entry name" value="BamE_dom"/>
</dbReference>
<comment type="subunit">
    <text evidence="4">Part of the Bam complex.</text>
</comment>
<evidence type="ECO:0000256" key="3">
    <source>
        <dbReference type="ARBA" id="ARBA00023237"/>
    </source>
</evidence>
<dbReference type="PROSITE" id="PS51257">
    <property type="entry name" value="PROKAR_LIPOPROTEIN"/>
    <property type="match status" value="1"/>
</dbReference>
<evidence type="ECO:0000313" key="8">
    <source>
        <dbReference type="EMBL" id="ANF56091.1"/>
    </source>
</evidence>
<proteinExistence type="inferred from homology"/>
<dbReference type="STRING" id="376489.A5892_00250"/>
<dbReference type="InterPro" id="IPR026592">
    <property type="entry name" value="BamE"/>
</dbReference>
<comment type="subcellular location">
    <subcellularLocation>
        <location evidence="4">Cell outer membrane</location>
        <topology evidence="4">Lipid-anchor</topology>
    </subcellularLocation>
</comment>
<dbReference type="GO" id="GO:0030674">
    <property type="term" value="F:protein-macromolecule adaptor activity"/>
    <property type="evidence" value="ECO:0007669"/>
    <property type="project" value="TreeGrafter"/>
</dbReference>
<dbReference type="Pfam" id="PF04355">
    <property type="entry name" value="BamE"/>
    <property type="match status" value="1"/>
</dbReference>
<keyword evidence="6" id="KW-1133">Transmembrane helix</keyword>
<dbReference type="KEGG" id="haa:A5892_00250"/>
<keyword evidence="4" id="KW-0449">Lipoprotein</keyword>
<keyword evidence="9" id="KW-1185">Reference proteome</keyword>
<evidence type="ECO:0000256" key="4">
    <source>
        <dbReference type="HAMAP-Rule" id="MF_00925"/>
    </source>
</evidence>
<protein>
    <recommendedName>
        <fullName evidence="4">Outer membrane protein assembly factor BamE</fullName>
    </recommendedName>
</protein>
<dbReference type="Gene3D" id="3.30.1450.10">
    <property type="match status" value="1"/>
</dbReference>
<dbReference type="GO" id="GO:1990063">
    <property type="term" value="C:Bam protein complex"/>
    <property type="evidence" value="ECO:0007669"/>
    <property type="project" value="TreeGrafter"/>
</dbReference>
<reference evidence="8 9" key="1">
    <citation type="submission" date="2016-04" db="EMBL/GenBank/DDBJ databases">
        <title>Complete Genome Sequence of Halotalea alkalilenta IHB B 13600.</title>
        <authorList>
            <person name="Swarnkar M.K."/>
            <person name="Sharma A."/>
            <person name="Kaushal K."/>
            <person name="Soni R."/>
            <person name="Rana S."/>
            <person name="Singh A.K."/>
            <person name="Gulati A."/>
        </authorList>
    </citation>
    <scope>NUCLEOTIDE SEQUENCE [LARGE SCALE GENOMIC DNA]</scope>
    <source>
        <strain evidence="8 9">IHB B 13600</strain>
    </source>
</reference>
<evidence type="ECO:0000313" key="9">
    <source>
        <dbReference type="Proteomes" id="UP000077875"/>
    </source>
</evidence>
<evidence type="ECO:0000256" key="6">
    <source>
        <dbReference type="SAM" id="Phobius"/>
    </source>
</evidence>
<keyword evidence="3 4" id="KW-0998">Cell outer membrane</keyword>
<gene>
    <name evidence="4" type="primary">bamE</name>
    <name evidence="8" type="ORF">A5892_00250</name>
</gene>
<keyword evidence="4" id="KW-0564">Palmitate</keyword>
<evidence type="ECO:0000256" key="1">
    <source>
        <dbReference type="ARBA" id="ARBA00022729"/>
    </source>
</evidence>
<dbReference type="GO" id="GO:0051205">
    <property type="term" value="P:protein insertion into membrane"/>
    <property type="evidence" value="ECO:0007669"/>
    <property type="project" value="UniProtKB-UniRule"/>
</dbReference>
<feature type="compositionally biased region" description="Polar residues" evidence="5">
    <location>
        <begin position="122"/>
        <end position="143"/>
    </location>
</feature>
<keyword evidence="1 4" id="KW-0732">Signal</keyword>
<dbReference type="HAMAP" id="MF_00925">
    <property type="entry name" value="OM_assembly_BamE"/>
    <property type="match status" value="1"/>
</dbReference>
<keyword evidence="2 4" id="KW-0472">Membrane</keyword>
<comment type="similarity">
    <text evidence="4">Belongs to the BamE family.</text>
</comment>
<dbReference type="RefSeq" id="WP_064121085.1">
    <property type="nucleotide sequence ID" value="NZ_CP015243.1"/>
</dbReference>
<evidence type="ECO:0000259" key="7">
    <source>
        <dbReference type="Pfam" id="PF04355"/>
    </source>
</evidence>
<dbReference type="EMBL" id="CP015243">
    <property type="protein sequence ID" value="ANF56091.1"/>
    <property type="molecule type" value="Genomic_DNA"/>
</dbReference>
<feature type="region of interest" description="Disordered" evidence="5">
    <location>
        <begin position="103"/>
        <end position="143"/>
    </location>
</feature>
<dbReference type="InterPro" id="IPR037873">
    <property type="entry name" value="BamE-like"/>
</dbReference>
<dbReference type="AlphaFoldDB" id="A0A172YA21"/>
<feature type="domain" description="Outer membrane protein assembly factor BamE" evidence="7">
    <location>
        <begin position="33"/>
        <end position="99"/>
    </location>
</feature>
<feature type="transmembrane region" description="Helical" evidence="6">
    <location>
        <begin position="7"/>
        <end position="26"/>
    </location>
</feature>
<comment type="function">
    <text evidence="4">Part of the outer membrane protein assembly complex, which is involved in assembly and insertion of beta-barrel proteins into the outer membrane.</text>
</comment>